<dbReference type="InterPro" id="IPR038312">
    <property type="entry name" value="DUF5063_sf"/>
</dbReference>
<gene>
    <name evidence="1" type="ORF">FB467_3486</name>
</gene>
<dbReference type="Pfam" id="PF16702">
    <property type="entry name" value="DUF5063"/>
    <property type="match status" value="1"/>
</dbReference>
<protein>
    <submittedName>
        <fullName evidence="1">Uncharacterized protein DUF5063</fullName>
    </submittedName>
</protein>
<dbReference type="AlphaFoldDB" id="A0A542YW53"/>
<evidence type="ECO:0000313" key="1">
    <source>
        <dbReference type="EMBL" id="TQL52305.1"/>
    </source>
</evidence>
<dbReference type="EMBL" id="VFOP01000001">
    <property type="protein sequence ID" value="TQL52305.1"/>
    <property type="molecule type" value="Genomic_DNA"/>
</dbReference>
<dbReference type="Gene3D" id="1.20.120.1550">
    <property type="entry name" value="Protein of unknown function DUF5063"/>
    <property type="match status" value="1"/>
</dbReference>
<keyword evidence="2" id="KW-1185">Reference proteome</keyword>
<comment type="caution">
    <text evidence="1">The sequence shown here is derived from an EMBL/GenBank/DDBJ whole genome shotgun (WGS) entry which is preliminary data.</text>
</comment>
<accession>A0A542YW53</accession>
<organism evidence="1 2">
    <name type="scientific">Ornithinicoccus hortensis</name>
    <dbReference type="NCBI Taxonomy" id="82346"/>
    <lineage>
        <taxon>Bacteria</taxon>
        <taxon>Bacillati</taxon>
        <taxon>Actinomycetota</taxon>
        <taxon>Actinomycetes</taxon>
        <taxon>Micrococcales</taxon>
        <taxon>Intrasporangiaceae</taxon>
        <taxon>Ornithinicoccus</taxon>
    </lineage>
</organism>
<evidence type="ECO:0000313" key="2">
    <source>
        <dbReference type="Proteomes" id="UP000319516"/>
    </source>
</evidence>
<name>A0A542YW53_9MICO</name>
<dbReference type="InterPro" id="IPR032025">
    <property type="entry name" value="DUF5063"/>
</dbReference>
<reference evidence="1 2" key="1">
    <citation type="submission" date="2019-06" db="EMBL/GenBank/DDBJ databases">
        <title>Sequencing the genomes of 1000 actinobacteria strains.</title>
        <authorList>
            <person name="Klenk H.-P."/>
        </authorList>
    </citation>
    <scope>NUCLEOTIDE SEQUENCE [LARGE SCALE GENOMIC DNA]</scope>
    <source>
        <strain evidence="1 2">DSM 12335</strain>
    </source>
</reference>
<proteinExistence type="predicted"/>
<dbReference type="Proteomes" id="UP000319516">
    <property type="component" value="Unassembled WGS sequence"/>
</dbReference>
<sequence>MMTDPSGAAETGTDTAVAELASDTGLEVQRYLATIREVAAGQSADTALPVLLLAASQMQLAGARLGAMVDVVPQERFEPDPGPDTDLEAVRTGLRQMLGGVDDYVDVEDPVLSGEVVPGSLADDLTAVAADLDYGWSHFTDGRILEALWWWQFSYLSAWGERCAAAVRVLHSLLSHVRLDADEEMVMEAEMAALHAESDPLNS</sequence>